<reference evidence="2 3" key="1">
    <citation type="submission" date="2019-08" db="EMBL/GenBank/DDBJ databases">
        <title>Pseudomonas haemolytica sp. nov. isolated from raw milk and skim milk concentrate.</title>
        <authorList>
            <person name="Hofmann K."/>
            <person name="Huptas C."/>
            <person name="Doll E."/>
            <person name="Scherer S."/>
            <person name="Wenning M."/>
        </authorList>
    </citation>
    <scope>NUCLEOTIDE SEQUENCE [LARGE SCALE GENOMIC DNA]</scope>
    <source>
        <strain evidence="2 3">DSM 108988</strain>
    </source>
</reference>
<name>A0A646P2Z2_9PSED</name>
<proteinExistence type="predicted"/>
<evidence type="ECO:0000313" key="2">
    <source>
        <dbReference type="EMBL" id="MRJ21935.1"/>
    </source>
</evidence>
<organism evidence="2 3">
    <name type="scientific">Pseudomonas haemolytica</name>
    <dbReference type="NCBI Taxonomy" id="2600065"/>
    <lineage>
        <taxon>Bacteria</taxon>
        <taxon>Pseudomonadati</taxon>
        <taxon>Pseudomonadota</taxon>
        <taxon>Gammaproteobacteria</taxon>
        <taxon>Pseudomonadales</taxon>
        <taxon>Pseudomonadaceae</taxon>
        <taxon>Pseudomonas</taxon>
    </lineage>
</organism>
<evidence type="ECO:0000313" key="3">
    <source>
        <dbReference type="Proteomes" id="UP000432048"/>
    </source>
</evidence>
<dbReference type="AlphaFoldDB" id="A0A646P2Z2"/>
<comment type="caution">
    <text evidence="2">The sequence shown here is derived from an EMBL/GenBank/DDBJ whole genome shotgun (WGS) entry which is preliminary data.</text>
</comment>
<feature type="region of interest" description="Disordered" evidence="1">
    <location>
        <begin position="448"/>
        <end position="470"/>
    </location>
</feature>
<sequence>MEPSGYFSAGLLAAGFDPQEKITVTFNTYVGMGTAENLSGTESRTYSAWEIAAGILEHDTPERGGIVNFHGVVIDKKDQSKINDLQSFGKQLQKHWEQDIATPMRGSAKVNSAVEILQDLPFLPTFAYKPKISTVIPERSGKADAYVARGALQSLRHDKDAFEKLSPAGQEAISRTLDKNGQVIIPNIYGYPLSGYAFVPYTPYDGNAKHRPNQGVMVDLRSGAVREIKGDDEFATWAKDNRNQLISRFNASDLQGGKDAHWPPAAAVLDRLIQDNSSHFPGRNSLITDKSVPVRELFNYTESRGSDYELKVGDLNKGIASHYQEVNAKNALWDDQTKVFGAVEQGWKGAKEVWGNTFGYVPVLGNAGNIVFGRHDAEHGMTASDRVAGTAGAVISGLLLAHEIIPAGVEAGLGDAPLNFNASGTEHYNWQYNAQTSEFELARIPKSTSNTDAPSVTPNQAPQVVSAPQAASFPGMREIELKGTTYFAAEKPDTPDGLHYLLRVRDPNDPSKLASSGIVARPDEAGKWTRENRVGGRWPWDRAPSPTPSNDVKTPPKISNGFEILGDPKISGADKFDEILKSDSTTHYEQSINNVEEQGVIKRKLTVTSTTEERVFKVKASERAQPNEYSSTDYSPNFLKDLNRDHYTVQIKQPDGSYTTIELDTTGSAHGETLNKRLKQLEEAIPDPALRTRISEVAHQASVAPASVELKLNQLQDHIGFRGTDTHYTIMYDPAANQAQVKFEAKMTLLDLDKDAAQIPNVEVSAKRTFHIGESNELLEDGNPYIIDKNAPFTLSTAVTADLK</sequence>
<gene>
    <name evidence="2" type="ORF">FRT60_16565</name>
</gene>
<evidence type="ECO:0000256" key="1">
    <source>
        <dbReference type="SAM" id="MobiDB-lite"/>
    </source>
</evidence>
<feature type="region of interest" description="Disordered" evidence="1">
    <location>
        <begin position="534"/>
        <end position="556"/>
    </location>
</feature>
<protein>
    <submittedName>
        <fullName evidence="2">Uncharacterized protein</fullName>
    </submittedName>
</protein>
<accession>A0A646P2Z2</accession>
<dbReference type="Proteomes" id="UP000432048">
    <property type="component" value="Unassembled WGS sequence"/>
</dbReference>
<feature type="compositionally biased region" description="Low complexity" evidence="1">
    <location>
        <begin position="460"/>
        <end position="470"/>
    </location>
</feature>
<dbReference type="EMBL" id="VOIX01000006">
    <property type="protein sequence ID" value="MRJ21935.1"/>
    <property type="molecule type" value="Genomic_DNA"/>
</dbReference>
<feature type="compositionally biased region" description="Polar residues" evidence="1">
    <location>
        <begin position="448"/>
        <end position="459"/>
    </location>
</feature>